<dbReference type="EMBL" id="JAVDPW010000003">
    <property type="protein sequence ID" value="MDR6289182.1"/>
    <property type="molecule type" value="Genomic_DNA"/>
</dbReference>
<evidence type="ECO:0000313" key="2">
    <source>
        <dbReference type="Proteomes" id="UP001262410"/>
    </source>
</evidence>
<protein>
    <submittedName>
        <fullName evidence="1">Uncharacterized protein</fullName>
    </submittedName>
</protein>
<sequence length="48" mass="5151">MLVSGSFFLCHSRESGNLVGIVMPGGKEIPAFAGMTMVFGFRCVSRPE</sequence>
<name>A0ABU1JLH5_9PROT</name>
<proteinExistence type="predicted"/>
<comment type="caution">
    <text evidence="1">The sequence shown here is derived from an EMBL/GenBank/DDBJ whole genome shotgun (WGS) entry which is preliminary data.</text>
</comment>
<gene>
    <name evidence="1" type="ORF">E9232_001697</name>
</gene>
<organism evidence="1 2">
    <name type="scientific">Inquilinus ginsengisoli</name>
    <dbReference type="NCBI Taxonomy" id="363840"/>
    <lineage>
        <taxon>Bacteria</taxon>
        <taxon>Pseudomonadati</taxon>
        <taxon>Pseudomonadota</taxon>
        <taxon>Alphaproteobacteria</taxon>
        <taxon>Rhodospirillales</taxon>
        <taxon>Rhodospirillaceae</taxon>
        <taxon>Inquilinus</taxon>
    </lineage>
</organism>
<keyword evidence="2" id="KW-1185">Reference proteome</keyword>
<accession>A0ABU1JLH5</accession>
<dbReference type="Proteomes" id="UP001262410">
    <property type="component" value="Unassembled WGS sequence"/>
</dbReference>
<evidence type="ECO:0000313" key="1">
    <source>
        <dbReference type="EMBL" id="MDR6289182.1"/>
    </source>
</evidence>
<reference evidence="1 2" key="1">
    <citation type="submission" date="2023-07" db="EMBL/GenBank/DDBJ databases">
        <title>Sorghum-associated microbial communities from plants grown in Nebraska, USA.</title>
        <authorList>
            <person name="Schachtman D."/>
        </authorList>
    </citation>
    <scope>NUCLEOTIDE SEQUENCE [LARGE SCALE GENOMIC DNA]</scope>
    <source>
        <strain evidence="1 2">584</strain>
    </source>
</reference>